<keyword evidence="4" id="KW-1133">Transmembrane helix</keyword>
<evidence type="ECO:0000256" key="1">
    <source>
        <dbReference type="ARBA" id="ARBA00022614"/>
    </source>
</evidence>
<name>A0A0G4ITB7_PLABS</name>
<keyword evidence="4" id="KW-0812">Transmembrane</keyword>
<dbReference type="Pfam" id="PF13855">
    <property type="entry name" value="LRR_8"/>
    <property type="match status" value="1"/>
</dbReference>
<evidence type="ECO:0000256" key="2">
    <source>
        <dbReference type="ARBA" id="ARBA00022737"/>
    </source>
</evidence>
<evidence type="ECO:0000256" key="4">
    <source>
        <dbReference type="SAM" id="Phobius"/>
    </source>
</evidence>
<dbReference type="InterPro" id="IPR001611">
    <property type="entry name" value="Leu-rich_rpt"/>
</dbReference>
<dbReference type="AlphaFoldDB" id="A0A0G4ITB7"/>
<keyword evidence="6" id="KW-1185">Reference proteome</keyword>
<protein>
    <recommendedName>
        <fullName evidence="7">LRRNT domain-containing protein</fullName>
    </recommendedName>
</protein>
<dbReference type="Proteomes" id="UP000039324">
    <property type="component" value="Unassembled WGS sequence"/>
</dbReference>
<evidence type="ECO:0000313" key="6">
    <source>
        <dbReference type="Proteomes" id="UP000039324"/>
    </source>
</evidence>
<evidence type="ECO:0000256" key="3">
    <source>
        <dbReference type="SAM" id="MobiDB-lite"/>
    </source>
</evidence>
<dbReference type="STRING" id="37360.A0A0G4ITB7"/>
<keyword evidence="2" id="KW-0677">Repeat</keyword>
<keyword evidence="1" id="KW-0433">Leucine-rich repeat</keyword>
<sequence length="643" mass="69225">MLRYSLSTVSIHSSVMVAAAHSLALLSIWAAGLRAATSAATCSVCACTATLIDCSGRSLASLTPTFLNSQLPQSATLYTEIYLYSNLLTQVSAGTFDQFTALEGLSMYSNKLTTLPDHIFDALTGLYWLTLNQNNLVSLPAGVFANQYLLESLYGSGICTSASCPAKPLPRTLSDLKLQSLSSTVFASLTHLTSLTLFNNPNLSSMPRSVFATLTSLTSLLDLQTGMTKLSCIPVKPPNLAVANYKTPAVPLCPIPTTSPRLRRKSSSLFTKQTSRHPTSRHPTLVSSTPSPRPSPTSKAIPRTWPQTRLHRTSSGVIQQTRPRTRATTSSRLVQRTASPRISAPSPGGRLTLSLVGAYSRYPINVPITAWLIAFQANVTKTTWDSSSLNQILLQFVSAVSSDLNIMGDRVVLAELDVLPNSVPCVTFAVLDRFTLSETSGDQVAQQFQSRVQTTSDALRKDSQLLQCLSTPPVQVNITLVHVMRLPDGSYTILADGTPLPVSAPLSSPVTMLDSLPIVWVAAIAIGLVLLWVCVSFALRRHKHRGGAPALGINVVASPAALSYSPGPSVDRYIPAEAVVPPPVQAPQFVVIDAAVWNDVQMRSQRFDAMSQRPSMAQRRALRQKARQTVTLATDSDDNDTIA</sequence>
<dbReference type="EMBL" id="CDSF01000085">
    <property type="protein sequence ID" value="CEO98588.1"/>
    <property type="molecule type" value="Genomic_DNA"/>
</dbReference>
<accession>A0A0G4ITB7</accession>
<proteinExistence type="predicted"/>
<dbReference type="Gene3D" id="3.80.10.10">
    <property type="entry name" value="Ribonuclease Inhibitor"/>
    <property type="match status" value="2"/>
</dbReference>
<dbReference type="GO" id="GO:0005615">
    <property type="term" value="C:extracellular space"/>
    <property type="evidence" value="ECO:0007669"/>
    <property type="project" value="TreeGrafter"/>
</dbReference>
<feature type="transmembrane region" description="Helical" evidence="4">
    <location>
        <begin position="518"/>
        <end position="539"/>
    </location>
</feature>
<keyword evidence="4" id="KW-0472">Membrane</keyword>
<organism evidence="5 6">
    <name type="scientific">Plasmodiophora brassicae</name>
    <name type="common">Clubroot disease agent</name>
    <dbReference type="NCBI Taxonomy" id="37360"/>
    <lineage>
        <taxon>Eukaryota</taxon>
        <taxon>Sar</taxon>
        <taxon>Rhizaria</taxon>
        <taxon>Endomyxa</taxon>
        <taxon>Phytomyxea</taxon>
        <taxon>Plasmodiophorida</taxon>
        <taxon>Plasmodiophoridae</taxon>
        <taxon>Plasmodiophora</taxon>
    </lineage>
</organism>
<dbReference type="InterPro" id="IPR050333">
    <property type="entry name" value="SLRP"/>
</dbReference>
<dbReference type="InterPro" id="IPR032675">
    <property type="entry name" value="LRR_dom_sf"/>
</dbReference>
<reference evidence="5 6" key="1">
    <citation type="submission" date="2015-02" db="EMBL/GenBank/DDBJ databases">
        <authorList>
            <person name="Chooi Y.-H."/>
        </authorList>
    </citation>
    <scope>NUCLEOTIDE SEQUENCE [LARGE SCALE GENOMIC DNA]</scope>
    <source>
        <strain evidence="5">E3</strain>
    </source>
</reference>
<gene>
    <name evidence="5" type="ORF">PBRA_006702</name>
</gene>
<dbReference type="PANTHER" id="PTHR45712">
    <property type="entry name" value="AGAP008170-PA"/>
    <property type="match status" value="1"/>
</dbReference>
<feature type="region of interest" description="Disordered" evidence="3">
    <location>
        <begin position="256"/>
        <end position="345"/>
    </location>
</feature>
<dbReference type="InterPro" id="IPR003591">
    <property type="entry name" value="Leu-rich_rpt_typical-subtyp"/>
</dbReference>
<dbReference type="SUPFAM" id="SSF52058">
    <property type="entry name" value="L domain-like"/>
    <property type="match status" value="1"/>
</dbReference>
<evidence type="ECO:0008006" key="7">
    <source>
        <dbReference type="Google" id="ProtNLM"/>
    </source>
</evidence>
<dbReference type="PANTHER" id="PTHR45712:SF1">
    <property type="entry name" value="NEPHROCAN"/>
    <property type="match status" value="1"/>
</dbReference>
<dbReference type="OrthoDB" id="676979at2759"/>
<dbReference type="SMART" id="SM00369">
    <property type="entry name" value="LRR_TYP"/>
    <property type="match status" value="4"/>
</dbReference>
<evidence type="ECO:0000313" key="5">
    <source>
        <dbReference type="EMBL" id="CEO98588.1"/>
    </source>
</evidence>